<proteinExistence type="predicted"/>
<dbReference type="Proteomes" id="UP000004348">
    <property type="component" value="Chromosome"/>
</dbReference>
<dbReference type="AlphaFoldDB" id="F3KLB7"/>
<name>F3KLB7_9ARCH</name>
<sequence length="329" mass="38562">MVRPKSVLPGLMTFLPKKKFDTVDLQYDIDNIRLSHQTFTSVDEIEEALWKMPDMEFLYEDISQRGLEEPPIVDGNTVLEGNRRLAVCKRLNKEQKTGKKFIQDFSKIICIPIDPNTSQLDKEAFLASIHIAGKHEWPDFNQARLLKTLHDQRHVTYDTLAAITRKSKPTIIKKIEAYNLVEEYHIIYSNDDTYPEKYPHMWEFLRSDLDDVRDDTEKKKLVMDWLHENKIPNSRDVRHLNSIFKNSKALRALKEKTIKEALYEIIKDDPTIKSPTYKKLVKIKDIVDTFPTKEFADTLNDDAKFSILKDLRTSLDRLIKQIDSVRRKG</sequence>
<dbReference type="InterPro" id="IPR036086">
    <property type="entry name" value="ParB/Sulfiredoxin_sf"/>
</dbReference>
<protein>
    <recommendedName>
        <fullName evidence="2">ParB/Sulfiredoxin domain-containing protein</fullName>
    </recommendedName>
</protein>
<gene>
    <name evidence="1" type="ORF">Nlim_1296</name>
</gene>
<dbReference type="EMBL" id="AEGP01000046">
    <property type="protein sequence ID" value="EGG41853.1"/>
    <property type="molecule type" value="Genomic_DNA"/>
</dbReference>
<organism evidence="1">
    <name type="scientific">Candidatus Nitrosarchaeum limnium SFB1</name>
    <dbReference type="NCBI Taxonomy" id="886738"/>
    <lineage>
        <taxon>Archaea</taxon>
        <taxon>Nitrososphaerota</taxon>
        <taxon>Nitrososphaeria</taxon>
        <taxon>Nitrosopumilales</taxon>
        <taxon>Nitrosopumilaceae</taxon>
        <taxon>Nitrosarchaeum</taxon>
    </lineage>
</organism>
<dbReference type="HOGENOM" id="CLU_843596_0_0_2"/>
<comment type="caution">
    <text evidence="1">The sequence shown here is derived from an EMBL/GenBank/DDBJ whole genome shotgun (WGS) entry which is preliminary data.</text>
</comment>
<evidence type="ECO:0000313" key="1">
    <source>
        <dbReference type="EMBL" id="EGG41853.1"/>
    </source>
</evidence>
<accession>F3KLB7</accession>
<dbReference type="SUPFAM" id="SSF110849">
    <property type="entry name" value="ParB/Sulfiredoxin"/>
    <property type="match status" value="1"/>
</dbReference>
<reference evidence="1" key="1">
    <citation type="journal article" date="2011" name="PLoS ONE">
        <title>Genome of a low-salinity ammonia-oxidizing archaeon determined by single-cell and metagenomic analysis.</title>
        <authorList>
            <person name="Blainey P.C."/>
            <person name="Mosier A.C."/>
            <person name="Potanina A."/>
            <person name="Francis C.A."/>
            <person name="Quake S.R."/>
        </authorList>
    </citation>
    <scope>NUCLEOTIDE SEQUENCE [LARGE SCALE GENOMIC DNA]</scope>
    <source>
        <strain evidence="1">SFB1</strain>
    </source>
</reference>
<evidence type="ECO:0008006" key="2">
    <source>
        <dbReference type="Google" id="ProtNLM"/>
    </source>
</evidence>